<evidence type="ECO:0000313" key="2">
    <source>
        <dbReference type="Proteomes" id="UP000001025"/>
    </source>
</evidence>
<dbReference type="RefSeq" id="WP_011118130.1">
    <property type="nucleotide sequence ID" value="NC_005027.1"/>
</dbReference>
<accession>Q7UY30</accession>
<proteinExistence type="predicted"/>
<dbReference type="PATRIC" id="fig|243090.15.peg.435"/>
<dbReference type="InterPro" id="IPR014721">
    <property type="entry name" value="Ribsml_uS5_D2-typ_fold_subgr"/>
</dbReference>
<dbReference type="HOGENOM" id="CLU_2024908_0_0_0"/>
<reference evidence="1 2" key="1">
    <citation type="journal article" date="2003" name="Proc. Natl. Acad. Sci. U.S.A.">
        <title>Complete genome sequence of the marine planctomycete Pirellula sp. strain 1.</title>
        <authorList>
            <person name="Gloeckner F.O."/>
            <person name="Kube M."/>
            <person name="Bauer M."/>
            <person name="Teeling H."/>
            <person name="Lombardot T."/>
            <person name="Ludwig W."/>
            <person name="Gade D."/>
            <person name="Beck A."/>
            <person name="Borzym K."/>
            <person name="Heitmann K."/>
            <person name="Rabus R."/>
            <person name="Schlesner H."/>
            <person name="Amann R."/>
            <person name="Reinhardt R."/>
        </authorList>
    </citation>
    <scope>NUCLEOTIDE SEQUENCE [LARGE SCALE GENOMIC DNA]</scope>
    <source>
        <strain evidence="2">DSM 10527 / NCIMB 13988 / SH1</strain>
    </source>
</reference>
<organism evidence="1 2">
    <name type="scientific">Rhodopirellula baltica (strain DSM 10527 / NCIMB 13988 / SH1)</name>
    <dbReference type="NCBI Taxonomy" id="243090"/>
    <lineage>
        <taxon>Bacteria</taxon>
        <taxon>Pseudomonadati</taxon>
        <taxon>Planctomycetota</taxon>
        <taxon>Planctomycetia</taxon>
        <taxon>Pirellulales</taxon>
        <taxon>Pirellulaceae</taxon>
        <taxon>Rhodopirellula</taxon>
    </lineage>
</organism>
<dbReference type="InterPro" id="IPR020568">
    <property type="entry name" value="Ribosomal_Su5_D2-typ_SF"/>
</dbReference>
<dbReference type="Gene3D" id="3.30.230.10">
    <property type="match status" value="1"/>
</dbReference>
<dbReference type="OrthoDB" id="9993168at2"/>
<dbReference type="Proteomes" id="UP000001025">
    <property type="component" value="Chromosome"/>
</dbReference>
<protein>
    <submittedName>
        <fullName evidence="1">Uncharacterized protein</fullName>
    </submittedName>
</protein>
<sequence length="122" mass="13221">MPNYSIGSAYLIRQSAGGESLGGLTLKLRRCQPGDGEINVELTDWMSGEPHPDAAELGEFADAGLDGIRSFASDNDIDLSGLNILVHRFVYHPVDSNPRVYRQAGRSALRSALEAMAMRDLS</sequence>
<dbReference type="AlphaFoldDB" id="Q7UY30"/>
<evidence type="ECO:0000313" key="1">
    <source>
        <dbReference type="EMBL" id="CAD71818.1"/>
    </source>
</evidence>
<dbReference type="InParanoid" id="Q7UY30"/>
<dbReference type="SUPFAM" id="SSF54211">
    <property type="entry name" value="Ribosomal protein S5 domain 2-like"/>
    <property type="match status" value="1"/>
</dbReference>
<dbReference type="KEGG" id="rba:RB921"/>
<gene>
    <name evidence="1" type="ordered locus">RB921</name>
</gene>
<dbReference type="EnsemblBacteria" id="CAD71818">
    <property type="protein sequence ID" value="CAD71818"/>
    <property type="gene ID" value="RB921"/>
</dbReference>
<name>Q7UY30_RHOBA</name>
<keyword evidence="2" id="KW-1185">Reference proteome</keyword>
<dbReference type="STRING" id="243090.RB921"/>
<dbReference type="EMBL" id="BX294134">
    <property type="protein sequence ID" value="CAD71818.1"/>
    <property type="molecule type" value="Genomic_DNA"/>
</dbReference>